<dbReference type="InterPro" id="IPR058913">
    <property type="entry name" value="Integrase_dom_put"/>
</dbReference>
<dbReference type="Gene3D" id="3.30.420.10">
    <property type="entry name" value="Ribonuclease H-like superfamily/Ribonuclease H"/>
    <property type="match status" value="1"/>
</dbReference>
<evidence type="ECO:0000256" key="1">
    <source>
        <dbReference type="ARBA" id="ARBA00022884"/>
    </source>
</evidence>
<evidence type="ECO:0000313" key="4">
    <source>
        <dbReference type="Proteomes" id="UP000249723"/>
    </source>
</evidence>
<dbReference type="PANTHER" id="PTHR46791">
    <property type="entry name" value="EXPRESSED PROTEIN"/>
    <property type="match status" value="1"/>
</dbReference>
<dbReference type="InterPro" id="IPR012337">
    <property type="entry name" value="RNaseH-like_sf"/>
</dbReference>
<keyword evidence="1" id="KW-0694">RNA-binding</keyword>
<dbReference type="Proteomes" id="UP000249723">
    <property type="component" value="Unassembled WGS sequence"/>
</dbReference>
<dbReference type="AlphaFoldDB" id="A0A2X0L9G7"/>
<evidence type="ECO:0000259" key="2">
    <source>
        <dbReference type="PROSITE" id="PS50994"/>
    </source>
</evidence>
<evidence type="ECO:0000313" key="3">
    <source>
        <dbReference type="EMBL" id="SCZ87923.1"/>
    </source>
</evidence>
<dbReference type="OrthoDB" id="2686689at2759"/>
<dbReference type="STRING" id="289078.A0A2X0L9G7"/>
<dbReference type="InterPro" id="IPR001584">
    <property type="entry name" value="Integrase_cat-core"/>
</dbReference>
<name>A0A2X0L9G7_9BASI</name>
<organism evidence="3 4">
    <name type="scientific">Microbotryum saponariae</name>
    <dbReference type="NCBI Taxonomy" id="289078"/>
    <lineage>
        <taxon>Eukaryota</taxon>
        <taxon>Fungi</taxon>
        <taxon>Dikarya</taxon>
        <taxon>Basidiomycota</taxon>
        <taxon>Pucciniomycotina</taxon>
        <taxon>Microbotryomycetes</taxon>
        <taxon>Microbotryales</taxon>
        <taxon>Microbotryaceae</taxon>
        <taxon>Microbotryum</taxon>
    </lineage>
</organism>
<dbReference type="InterPro" id="IPR036397">
    <property type="entry name" value="RNaseH_sf"/>
</dbReference>
<feature type="domain" description="Integrase catalytic" evidence="2">
    <location>
        <begin position="229"/>
        <end position="416"/>
    </location>
</feature>
<sequence length="524" mass="60264">MATLPPVLPPFLPDQLIALTGAREEALADVYHLTGLDVIDRDAFMAIPEAMRVVHSEMVILQGYEPRVERRYFTDALRELDEMKKWLQAIARRGPTAVESTTLPLVRTTAGRLKYDISPQRLAQWVQEGFTNHQIALFTGVSSMTIMRRRKEYETPARITDISDADLEQRIRWLKENGSGFTGALGIAGILKSEGIVVPRQRLRSLLKAVDPQGTVDRWARRIVRRNYSVPFPMSLWHLDGNHKLSRWGFVIHGCIDGYSRMITFLRVSRDNRASTVLEYFEEAVNLFGWPSRVRSDYGGKNVGVKRLMEEARGRHRGSHIMGTSTRNQRIERLWRDLRAWQIEAIRDVFYDLENQQLLVHRNPIHQYLLHLAFGAYIHEAVQRFVQGWNHHTLKRPKGQMRDQGQTPRAMFILGRARAEKAGFSFALSDEQALEDLDVDGVNAELDFAGYGDDDDDDQGRDRERGDQHALVTEVDDHVLDEEAKAALFEEIRVQGLESDTLELKEARRKYLVLLRWAEENLAM</sequence>
<proteinExistence type="predicted"/>
<gene>
    <name evidence="3" type="ORF">BZ3500_MVSOF-1268-A1-R1_CHR2-3G05391</name>
</gene>
<keyword evidence="4" id="KW-1185">Reference proteome</keyword>
<dbReference type="GO" id="GO:0015074">
    <property type="term" value="P:DNA integration"/>
    <property type="evidence" value="ECO:0007669"/>
    <property type="project" value="InterPro"/>
</dbReference>
<dbReference type="PANTHER" id="PTHR46791:SF5">
    <property type="entry name" value="CLR5 DOMAIN-CONTAINING PROTEIN-RELATED"/>
    <property type="match status" value="1"/>
</dbReference>
<dbReference type="PROSITE" id="PS50994">
    <property type="entry name" value="INTEGRASE"/>
    <property type="match status" value="1"/>
</dbReference>
<reference evidence="4" key="1">
    <citation type="submission" date="2016-10" db="EMBL/GenBank/DDBJ databases">
        <authorList>
            <person name="Jeantristanb JTB J.-T."/>
            <person name="Ricardo R."/>
        </authorList>
    </citation>
    <scope>NUCLEOTIDE SEQUENCE [LARGE SCALE GENOMIC DNA]</scope>
</reference>
<dbReference type="Pfam" id="PF24764">
    <property type="entry name" value="rva_4"/>
    <property type="match status" value="1"/>
</dbReference>
<accession>A0A2X0L9G7</accession>
<dbReference type="SUPFAM" id="SSF53098">
    <property type="entry name" value="Ribonuclease H-like"/>
    <property type="match status" value="1"/>
</dbReference>
<protein>
    <submittedName>
        <fullName evidence="3">BZ3500_MvSof-1268-A1-R1_Chr2-3g05391 protein</fullName>
    </submittedName>
</protein>
<dbReference type="GO" id="GO:0005634">
    <property type="term" value="C:nucleus"/>
    <property type="evidence" value="ECO:0007669"/>
    <property type="project" value="UniProtKB-ARBA"/>
</dbReference>
<dbReference type="GO" id="GO:0003723">
    <property type="term" value="F:RNA binding"/>
    <property type="evidence" value="ECO:0007669"/>
    <property type="project" value="UniProtKB-KW"/>
</dbReference>
<dbReference type="EMBL" id="FMWP01000011">
    <property type="protein sequence ID" value="SCZ87923.1"/>
    <property type="molecule type" value="Genomic_DNA"/>
</dbReference>